<accession>S0ET16</accession>
<dbReference type="InterPro" id="IPR021523">
    <property type="entry name" value="DUF3187"/>
</dbReference>
<dbReference type="KEGG" id="ccz:CCALI_00731"/>
<dbReference type="OrthoDB" id="5418846at2"/>
<dbReference type="AlphaFoldDB" id="S0ET16"/>
<name>S0ET16_CHTCT</name>
<dbReference type="HOGENOM" id="CLU_775440_0_0_0"/>
<keyword evidence="3" id="KW-1185">Reference proteome</keyword>
<dbReference type="Pfam" id="PF11383">
    <property type="entry name" value="DUF3187"/>
    <property type="match status" value="1"/>
</dbReference>
<dbReference type="InParanoid" id="S0ET16"/>
<evidence type="ECO:0000313" key="2">
    <source>
        <dbReference type="EMBL" id="CCW34556.1"/>
    </source>
</evidence>
<dbReference type="Proteomes" id="UP000014227">
    <property type="component" value="Chromosome I"/>
</dbReference>
<evidence type="ECO:0000256" key="1">
    <source>
        <dbReference type="SAM" id="SignalP"/>
    </source>
</evidence>
<feature type="signal peptide" evidence="1">
    <location>
        <begin position="1"/>
        <end position="27"/>
    </location>
</feature>
<proteinExistence type="predicted"/>
<evidence type="ECO:0000313" key="3">
    <source>
        <dbReference type="Proteomes" id="UP000014227"/>
    </source>
</evidence>
<feature type="chain" id="PRO_5004496445" description="DUF3187 family protein" evidence="1">
    <location>
        <begin position="28"/>
        <end position="357"/>
    </location>
</feature>
<gene>
    <name evidence="2" type="ORF">CCALI_00731</name>
</gene>
<evidence type="ECO:0008006" key="4">
    <source>
        <dbReference type="Google" id="ProtNLM"/>
    </source>
</evidence>
<dbReference type="STRING" id="454171.CP488_00421"/>
<reference evidence="3" key="1">
    <citation type="submission" date="2013-03" db="EMBL/GenBank/DDBJ databases">
        <title>Genome sequence of Chthonomonas calidirosea, the first sequenced genome from the Armatimonadetes phylum (formally candidate division OP10).</title>
        <authorList>
            <person name="Lee K.C.Y."/>
            <person name="Morgan X.C."/>
            <person name="Dunfield P.F."/>
            <person name="Tamas I."/>
            <person name="Houghton K.M."/>
            <person name="Vyssotski M."/>
            <person name="Ryan J.L.J."/>
            <person name="Lagutin K."/>
            <person name="McDonald I.R."/>
            <person name="Stott M.B."/>
        </authorList>
    </citation>
    <scope>NUCLEOTIDE SEQUENCE [LARGE SCALE GENOMIC DNA]</scope>
    <source>
        <strain evidence="3">DSM 23976 / ICMP 18418 / T49</strain>
    </source>
</reference>
<organism evidence="2 3">
    <name type="scientific">Chthonomonas calidirosea (strain DSM 23976 / ICMP 18418 / T49)</name>
    <dbReference type="NCBI Taxonomy" id="1303518"/>
    <lineage>
        <taxon>Bacteria</taxon>
        <taxon>Bacillati</taxon>
        <taxon>Armatimonadota</taxon>
        <taxon>Chthonomonadia</taxon>
        <taxon>Chthonomonadales</taxon>
        <taxon>Chthonomonadaceae</taxon>
        <taxon>Chthonomonas</taxon>
    </lineage>
</organism>
<keyword evidence="1" id="KW-0732">Signal</keyword>
<protein>
    <recommendedName>
        <fullName evidence="4">DUF3187 family protein</fullName>
    </recommendedName>
</protein>
<dbReference type="EMBL" id="HF951689">
    <property type="protein sequence ID" value="CCW34556.1"/>
    <property type="molecule type" value="Genomic_DNA"/>
</dbReference>
<sequence>MGNLRKLISLPPVLLLLWGACIGRSAAQSGPQNPDYGQPQGPIPLRDPRPANLLFLQFLPDNAVPLRNGEVRIGLQLDLINNLLIPSPRFGATVVEDNEYQRLLFSWHRGYFHNTELSVYIPVEWRNGGILDGIIRAYHRLFGLPANAEDDPLGRDHWPMYRSIWQIIDAQGHVLLNQGNAFGLGETTFIVKRGLLPVTSRGTMAMRFGIKLPTGNTALLLGSGNVDVGLSLDARYILGRNAIVYMNMGGVLLGHPRHLPHPLGGVGQGAIAIEYRANNRDSFVLQIDASSPVMRTGNTFVDQANVTATFGYRRIMDRHTEFYASYSENGDIHNYTLPWLSNIGPDISFSFGVRWVP</sequence>
<dbReference type="PATRIC" id="fig|1303518.3.peg.738"/>
<dbReference type="RefSeq" id="WP_016482118.1">
    <property type="nucleotide sequence ID" value="NC_021487.1"/>
</dbReference>
<dbReference type="PROSITE" id="PS51257">
    <property type="entry name" value="PROKAR_LIPOPROTEIN"/>
    <property type="match status" value="1"/>
</dbReference>